<evidence type="ECO:0000313" key="2">
    <source>
        <dbReference type="Proteomes" id="UP000001942"/>
    </source>
</evidence>
<proteinExistence type="predicted"/>
<dbReference type="HOGENOM" id="CLU_3390435_0_0_5"/>
<reference evidence="1 2" key="1">
    <citation type="journal article" date="2006" name="PLoS Genet.">
        <title>Comparative genomics of emerging human ehrlichiosis agents.</title>
        <authorList>
            <person name="Dunning Hotopp J.C."/>
            <person name="Lin M."/>
            <person name="Madupu R."/>
            <person name="Crabtree J."/>
            <person name="Angiuoli S.V."/>
            <person name="Eisen J.A."/>
            <person name="Seshadri R."/>
            <person name="Ren Q."/>
            <person name="Wu M."/>
            <person name="Utterback T.R."/>
            <person name="Smith S."/>
            <person name="Lewis M."/>
            <person name="Khouri H."/>
            <person name="Zhang C."/>
            <person name="Niu H."/>
            <person name="Lin Q."/>
            <person name="Ohashi N."/>
            <person name="Zhi N."/>
            <person name="Nelson W."/>
            <person name="Brinkac L.M."/>
            <person name="Dodson R.J."/>
            <person name="Rosovitz M.J."/>
            <person name="Sundaram J."/>
            <person name="Daugherty S.C."/>
            <person name="Davidsen T."/>
            <person name="Durkin A.S."/>
            <person name="Gwinn M."/>
            <person name="Haft D.H."/>
            <person name="Selengut J.D."/>
            <person name="Sullivan S.A."/>
            <person name="Zafar N."/>
            <person name="Zhou L."/>
            <person name="Benahmed F."/>
            <person name="Forberger H."/>
            <person name="Halpin R."/>
            <person name="Mulligan S."/>
            <person name="Robinson J."/>
            <person name="White O."/>
            <person name="Rikihisa Y."/>
            <person name="Tettelin H."/>
        </authorList>
    </citation>
    <scope>NUCLEOTIDE SEQUENCE [LARGE SCALE GENOMIC DNA]</scope>
    <source>
        <strain evidence="2">ATCC VR-367 / Miyayama</strain>
    </source>
</reference>
<organism evidence="1 2">
    <name type="scientific">Ehrlichia sennetsu (strain ATCC VR-367 / Miyayama)</name>
    <name type="common">Neorickettsia sennetsu</name>
    <dbReference type="NCBI Taxonomy" id="222891"/>
    <lineage>
        <taxon>Bacteria</taxon>
        <taxon>Pseudomonadati</taxon>
        <taxon>Pseudomonadota</taxon>
        <taxon>Alphaproteobacteria</taxon>
        <taxon>Rickettsiales</taxon>
        <taxon>Anaplasmataceae</taxon>
        <taxon>Ehrlichia</taxon>
    </lineage>
</organism>
<gene>
    <name evidence="1" type="ordered locus">NSE_0533</name>
</gene>
<accession>Q2GDN0</accession>
<sequence>MGALLFAYQDTYARVSFHNLYYSSLVLGSGVH</sequence>
<keyword evidence="2" id="KW-1185">Reference proteome</keyword>
<protein>
    <submittedName>
        <fullName evidence="1">Uncharacterized protein</fullName>
    </submittedName>
</protein>
<evidence type="ECO:0000313" key="1">
    <source>
        <dbReference type="EMBL" id="ABD46367.1"/>
    </source>
</evidence>
<dbReference type="KEGG" id="nse:NSE_0533"/>
<dbReference type="Proteomes" id="UP000001942">
    <property type="component" value="Chromosome"/>
</dbReference>
<dbReference type="AlphaFoldDB" id="Q2GDN0"/>
<dbReference type="EMBL" id="CP000237">
    <property type="protein sequence ID" value="ABD46367.1"/>
    <property type="molecule type" value="Genomic_DNA"/>
</dbReference>
<name>Q2GDN0_EHRS3</name>